<dbReference type="RefSeq" id="WP_343783017.1">
    <property type="nucleotide sequence ID" value="NZ_BAAACZ010000011.1"/>
</dbReference>
<dbReference type="InterPro" id="IPR011249">
    <property type="entry name" value="Metalloenz_LuxS/M16"/>
</dbReference>
<dbReference type="Pfam" id="PF05193">
    <property type="entry name" value="Peptidase_M16_C"/>
    <property type="match status" value="1"/>
</dbReference>
<organism evidence="5 6">
    <name type="scientific">Alkalibacillus silvisoli</name>
    <dbReference type="NCBI Taxonomy" id="392823"/>
    <lineage>
        <taxon>Bacteria</taxon>
        <taxon>Bacillati</taxon>
        <taxon>Bacillota</taxon>
        <taxon>Bacilli</taxon>
        <taxon>Bacillales</taxon>
        <taxon>Bacillaceae</taxon>
        <taxon>Alkalibacillus</taxon>
    </lineage>
</organism>
<dbReference type="PROSITE" id="PS00143">
    <property type="entry name" value="INSULINASE"/>
    <property type="match status" value="1"/>
</dbReference>
<keyword evidence="6" id="KW-1185">Reference proteome</keyword>
<evidence type="ECO:0000256" key="2">
    <source>
        <dbReference type="RuleBase" id="RU004447"/>
    </source>
</evidence>
<proteinExistence type="inferred from homology"/>
<gene>
    <name evidence="5" type="ORF">GCM10008935_16360</name>
</gene>
<evidence type="ECO:0000313" key="6">
    <source>
        <dbReference type="Proteomes" id="UP001500740"/>
    </source>
</evidence>
<dbReference type="SUPFAM" id="SSF63411">
    <property type="entry name" value="LuxS/MPP-like metallohydrolase"/>
    <property type="match status" value="2"/>
</dbReference>
<dbReference type="Pfam" id="PF00675">
    <property type="entry name" value="Peptidase_M16"/>
    <property type="match status" value="1"/>
</dbReference>
<dbReference type="InterPro" id="IPR011765">
    <property type="entry name" value="Pept_M16_N"/>
</dbReference>
<evidence type="ECO:0000313" key="5">
    <source>
        <dbReference type="EMBL" id="GAA0461637.1"/>
    </source>
</evidence>
<protein>
    <submittedName>
        <fullName evidence="5">Pitrilysin family protein</fullName>
    </submittedName>
</protein>
<sequence length="409" mass="46234">MLQKYSLENGLKVVEEQMDGVRSISIGVWILTGSRNESEYINGVSHLIEHMLFKGTKNRSAKDIAEAFDRIGGQVNAFTSKEYTCLYARVMDQHAEEALEVLSDMILNSVFDEEELEREKKVVLEEILMTEDTPDDIIHDYLHEVSFKNHPLSQTILGTREVLHNLTREQILKYMNHYYTAKRMVVSIAGNVPQDFDRKVSVYFGGLKTSTDYDDQLTFSFSPGTTVKTDDISQSHLCLGYNGYPIGSDSVYSVSILNSVLGGSMSSRMFQQVREDKGLSYSIFSYHNPFRDNGILTIYSATAPDQLEEMEGIINTIIDDVKENGITDEELTNTIQQLKGQLVLGLENPSSRMNRNGRNELLNQTHLSLNELMNNLDTVSHEQIINSAKELFNSQPARALISPKKHIVV</sequence>
<accession>A0ABP3JQU9</accession>
<reference evidence="6" key="1">
    <citation type="journal article" date="2019" name="Int. J. Syst. Evol. Microbiol.">
        <title>The Global Catalogue of Microorganisms (GCM) 10K type strain sequencing project: providing services to taxonomists for standard genome sequencing and annotation.</title>
        <authorList>
            <consortium name="The Broad Institute Genomics Platform"/>
            <consortium name="The Broad Institute Genome Sequencing Center for Infectious Disease"/>
            <person name="Wu L."/>
            <person name="Ma J."/>
        </authorList>
    </citation>
    <scope>NUCLEOTIDE SEQUENCE [LARGE SCALE GENOMIC DNA]</scope>
    <source>
        <strain evidence="6">JCM 14193</strain>
    </source>
</reference>
<dbReference type="InterPro" id="IPR007863">
    <property type="entry name" value="Peptidase_M16_C"/>
</dbReference>
<evidence type="ECO:0000259" key="3">
    <source>
        <dbReference type="Pfam" id="PF00675"/>
    </source>
</evidence>
<comment type="caution">
    <text evidence="5">The sequence shown here is derived from an EMBL/GenBank/DDBJ whole genome shotgun (WGS) entry which is preliminary data.</text>
</comment>
<feature type="domain" description="Peptidase M16 C-terminal" evidence="4">
    <location>
        <begin position="165"/>
        <end position="338"/>
    </location>
</feature>
<dbReference type="PANTHER" id="PTHR11851:SF49">
    <property type="entry name" value="MITOCHONDRIAL-PROCESSING PEPTIDASE SUBUNIT ALPHA"/>
    <property type="match status" value="1"/>
</dbReference>
<dbReference type="PANTHER" id="PTHR11851">
    <property type="entry name" value="METALLOPROTEASE"/>
    <property type="match status" value="1"/>
</dbReference>
<feature type="domain" description="Peptidase M16 N-terminal" evidence="3">
    <location>
        <begin position="13"/>
        <end position="159"/>
    </location>
</feature>
<evidence type="ECO:0000256" key="1">
    <source>
        <dbReference type="ARBA" id="ARBA00007261"/>
    </source>
</evidence>
<dbReference type="InterPro" id="IPR001431">
    <property type="entry name" value="Pept_M16_Zn_BS"/>
</dbReference>
<dbReference type="Gene3D" id="3.30.830.10">
    <property type="entry name" value="Metalloenzyme, LuxS/M16 peptidase-like"/>
    <property type="match status" value="2"/>
</dbReference>
<dbReference type="EMBL" id="BAAACZ010000011">
    <property type="protein sequence ID" value="GAA0461637.1"/>
    <property type="molecule type" value="Genomic_DNA"/>
</dbReference>
<evidence type="ECO:0000259" key="4">
    <source>
        <dbReference type="Pfam" id="PF05193"/>
    </source>
</evidence>
<comment type="similarity">
    <text evidence="1 2">Belongs to the peptidase M16 family.</text>
</comment>
<dbReference type="InterPro" id="IPR050361">
    <property type="entry name" value="MPP/UQCRC_Complex"/>
</dbReference>
<dbReference type="Proteomes" id="UP001500740">
    <property type="component" value="Unassembled WGS sequence"/>
</dbReference>
<name>A0ABP3JQU9_9BACI</name>